<dbReference type="Proteomes" id="UP000093954">
    <property type="component" value="Unassembled WGS sequence"/>
</dbReference>
<feature type="coiled-coil region" evidence="1">
    <location>
        <begin position="62"/>
        <end position="121"/>
    </location>
</feature>
<keyword evidence="1" id="KW-0175">Coiled coil</keyword>
<dbReference type="AlphaFoldDB" id="A0A1A6AI58"/>
<name>A0A1A6AI58_9CLOT</name>
<protein>
    <submittedName>
        <fullName evidence="2">Uncharacterized protein</fullName>
    </submittedName>
</protein>
<evidence type="ECO:0000313" key="2">
    <source>
        <dbReference type="EMBL" id="OBR89754.1"/>
    </source>
</evidence>
<dbReference type="PATRIC" id="fig|1353534.3.peg.4090"/>
<proteinExistence type="predicted"/>
<keyword evidence="3" id="KW-1185">Reference proteome</keyword>
<accession>A0A1A6AI58</accession>
<dbReference type="EMBL" id="LROS01000079">
    <property type="protein sequence ID" value="OBR89754.1"/>
    <property type="molecule type" value="Genomic_DNA"/>
</dbReference>
<dbReference type="RefSeq" id="WP_065080017.1">
    <property type="nucleotide sequence ID" value="NZ_LROS01000079.1"/>
</dbReference>
<comment type="caution">
    <text evidence="2">The sequence shown here is derived from an EMBL/GenBank/DDBJ whole genome shotgun (WGS) entry which is preliminary data.</text>
</comment>
<evidence type="ECO:0000313" key="3">
    <source>
        <dbReference type="Proteomes" id="UP000093954"/>
    </source>
</evidence>
<organism evidence="2 3">
    <name type="scientific">Clostridium ragsdalei P11</name>
    <dbReference type="NCBI Taxonomy" id="1353534"/>
    <lineage>
        <taxon>Bacteria</taxon>
        <taxon>Bacillati</taxon>
        <taxon>Bacillota</taxon>
        <taxon>Clostridia</taxon>
        <taxon>Eubacteriales</taxon>
        <taxon>Clostridiaceae</taxon>
        <taxon>Clostridium</taxon>
    </lineage>
</organism>
<reference evidence="2 3" key="1">
    <citation type="journal article" date="2012" name="Front. Microbiol.">
        <title>Draft Genome Sequence of the Virulent Strain 01-B526 of the Fish Pathogen Aeromonas salmonicida.</title>
        <authorList>
            <person name="Charette S.J."/>
            <person name="Brochu F."/>
            <person name="Boyle B."/>
            <person name="Filion G."/>
            <person name="Tanaka K.H."/>
            <person name="Derome N."/>
        </authorList>
    </citation>
    <scope>NUCLEOTIDE SEQUENCE [LARGE SCALE GENOMIC DNA]</scope>
    <source>
        <strain evidence="2 3">P11</strain>
    </source>
</reference>
<evidence type="ECO:0000256" key="1">
    <source>
        <dbReference type="SAM" id="Coils"/>
    </source>
</evidence>
<sequence length="154" mass="18401">MYCNKKTHVINFLDLLALTDDIPIKNYVDYINLTKIKDSYIQSLINEIKSKNNLISYAEEINSNLTDKVNELQISIYKYENKIHTLKINQISVRQEQFKIIYDYEKKISNLRCEKDTLHKEMDEKINSLLKIIEEKESMLSRLHELLYNIIQQL</sequence>
<gene>
    <name evidence="2" type="ORF">CLRAG_40160</name>
</gene>